<feature type="domain" description="HAMP" evidence="7">
    <location>
        <begin position="302"/>
        <end position="345"/>
    </location>
</feature>
<dbReference type="InterPro" id="IPR004089">
    <property type="entry name" value="MCPsignal_dom"/>
</dbReference>
<sequence>MKRPTVKTSLILSLASIAVITGGLAFVAISGVSSIFDRASEIADRVLPSTNQVRLMDKGMVDIRLAYARHIMNVTPEAMAAVEKDIKTYVDFQRELIRKQNEQFISGTEEQKLIGEVTKTLDAYVQHGEKMLALSRENKKDEAKAAFSDELQKYGDASDQAIDTLVDYYVEEADVVHNDIKAEFDFMQVLIASVSALAFVVAGAAMLFTVTGVANPIQRITRSMRGLAGGDTDAPIPYAGRTDEVGEMAGAVEIFRQAAIANKRLEAEAEQNRRQAELDRVADQQRAEAEAAERMRIATSGLAAGLKRLASGDLSFQLDEAFAADFEELRRDFNQSVQQLSSTLQVIQDSVSTMDSGAREMATAAENLSRRTEQQAASLEETAAALDEITANVNSSTRRTEDARTVATQANQGAAKSAGVVASAEEAMRRIEGSSQQISNIIGVIDEIAFQTNLLALNAGVEAARAGEAGKGFAVVAQEVRELAQRSAQAAREIKGLIHNSSEEVENGVKLVRDTGVALQAISGFITEMNQHMDSIATAAKEQSIGLAEVNTAVNSMDQTTQQNAAMVEQSTAASSSLAMETAKLRELISQFRLAAGGRAVSTAQRPAMAAAPAARPAARPLAAPAPKAAPVRGNTALAVDDWEEF</sequence>
<gene>
    <name evidence="8" type="ORF">ACFOHV_03925</name>
</gene>
<dbReference type="SUPFAM" id="SSF158472">
    <property type="entry name" value="HAMP domain-like"/>
    <property type="match status" value="1"/>
</dbReference>
<dbReference type="SUPFAM" id="SSF58104">
    <property type="entry name" value="Methyl-accepting chemotaxis protein (MCP) signaling domain"/>
    <property type="match status" value="1"/>
</dbReference>
<dbReference type="SMART" id="SM00304">
    <property type="entry name" value="HAMP"/>
    <property type="match status" value="2"/>
</dbReference>
<keyword evidence="9" id="KW-1185">Reference proteome</keyword>
<keyword evidence="5" id="KW-0812">Transmembrane</keyword>
<dbReference type="Gene3D" id="1.10.287.950">
    <property type="entry name" value="Methyl-accepting chemotaxis protein"/>
    <property type="match status" value="1"/>
</dbReference>
<dbReference type="SMART" id="SM00283">
    <property type="entry name" value="MA"/>
    <property type="match status" value="1"/>
</dbReference>
<comment type="similarity">
    <text evidence="2">Belongs to the methyl-accepting chemotaxis (MCP) protein family.</text>
</comment>
<dbReference type="Proteomes" id="UP001595647">
    <property type="component" value="Unassembled WGS sequence"/>
</dbReference>
<dbReference type="InterPro" id="IPR051310">
    <property type="entry name" value="MCP_chemotaxis"/>
</dbReference>
<organism evidence="8 9">
    <name type="scientific">Ciceribacter thiooxidans</name>
    <dbReference type="NCBI Taxonomy" id="1969821"/>
    <lineage>
        <taxon>Bacteria</taxon>
        <taxon>Pseudomonadati</taxon>
        <taxon>Pseudomonadota</taxon>
        <taxon>Alphaproteobacteria</taxon>
        <taxon>Hyphomicrobiales</taxon>
        <taxon>Rhizobiaceae</taxon>
        <taxon>Ciceribacter</taxon>
    </lineage>
</organism>
<keyword evidence="1" id="KW-0145">Chemotaxis</keyword>
<reference evidence="9" key="1">
    <citation type="journal article" date="2019" name="Int. J. Syst. Evol. Microbiol.">
        <title>The Global Catalogue of Microorganisms (GCM) 10K type strain sequencing project: providing services to taxonomists for standard genome sequencing and annotation.</title>
        <authorList>
            <consortium name="The Broad Institute Genomics Platform"/>
            <consortium name="The Broad Institute Genome Sequencing Center for Infectious Disease"/>
            <person name="Wu L."/>
            <person name="Ma J."/>
        </authorList>
    </citation>
    <scope>NUCLEOTIDE SEQUENCE [LARGE SCALE GENOMIC DNA]</scope>
    <source>
        <strain evidence="9">KCTC 52231</strain>
    </source>
</reference>
<evidence type="ECO:0000256" key="4">
    <source>
        <dbReference type="SAM" id="Coils"/>
    </source>
</evidence>
<dbReference type="Pfam" id="PF00672">
    <property type="entry name" value="HAMP"/>
    <property type="match status" value="1"/>
</dbReference>
<dbReference type="RefSeq" id="WP_182305038.1">
    <property type="nucleotide sequence ID" value="NZ_CP059896.1"/>
</dbReference>
<dbReference type="CDD" id="cd06225">
    <property type="entry name" value="HAMP"/>
    <property type="match status" value="1"/>
</dbReference>
<evidence type="ECO:0000256" key="1">
    <source>
        <dbReference type="ARBA" id="ARBA00022500"/>
    </source>
</evidence>
<feature type="transmembrane region" description="Helical" evidence="5">
    <location>
        <begin position="189"/>
        <end position="214"/>
    </location>
</feature>
<dbReference type="PROSITE" id="PS50111">
    <property type="entry name" value="CHEMOTAXIS_TRANSDUC_2"/>
    <property type="match status" value="1"/>
</dbReference>
<evidence type="ECO:0000259" key="7">
    <source>
        <dbReference type="PROSITE" id="PS50885"/>
    </source>
</evidence>
<keyword evidence="3" id="KW-0807">Transducer</keyword>
<dbReference type="Pfam" id="PF12729">
    <property type="entry name" value="4HB_MCP_1"/>
    <property type="match status" value="1"/>
</dbReference>
<dbReference type="CDD" id="cd11386">
    <property type="entry name" value="MCP_signal"/>
    <property type="match status" value="1"/>
</dbReference>
<keyword evidence="5" id="KW-1133">Transmembrane helix</keyword>
<feature type="coiled-coil region" evidence="4">
    <location>
        <begin position="255"/>
        <end position="295"/>
    </location>
</feature>
<keyword evidence="4" id="KW-0175">Coiled coil</keyword>
<dbReference type="InterPro" id="IPR024478">
    <property type="entry name" value="HlyB_4HB_MCP"/>
</dbReference>
<dbReference type="Gene3D" id="6.10.340.10">
    <property type="match status" value="1"/>
</dbReference>
<proteinExistence type="inferred from homology"/>
<evidence type="ECO:0000259" key="6">
    <source>
        <dbReference type="PROSITE" id="PS50111"/>
    </source>
</evidence>
<evidence type="ECO:0000256" key="3">
    <source>
        <dbReference type="PROSITE-ProRule" id="PRU00284"/>
    </source>
</evidence>
<evidence type="ECO:0000256" key="5">
    <source>
        <dbReference type="SAM" id="Phobius"/>
    </source>
</evidence>
<evidence type="ECO:0000313" key="8">
    <source>
        <dbReference type="EMBL" id="MFC3162426.1"/>
    </source>
</evidence>
<evidence type="ECO:0000313" key="9">
    <source>
        <dbReference type="Proteomes" id="UP001595647"/>
    </source>
</evidence>
<protein>
    <submittedName>
        <fullName evidence="8">Methyl-accepting chemotaxis protein</fullName>
    </submittedName>
</protein>
<dbReference type="PROSITE" id="PS50885">
    <property type="entry name" value="HAMP"/>
    <property type="match status" value="2"/>
</dbReference>
<dbReference type="Pfam" id="PF00015">
    <property type="entry name" value="MCPsignal"/>
    <property type="match status" value="1"/>
</dbReference>
<keyword evidence="5" id="KW-0472">Membrane</keyword>
<comment type="caution">
    <text evidence="8">The sequence shown here is derived from an EMBL/GenBank/DDBJ whole genome shotgun (WGS) entry which is preliminary data.</text>
</comment>
<dbReference type="PANTHER" id="PTHR43531:SF11">
    <property type="entry name" value="METHYL-ACCEPTING CHEMOTAXIS PROTEIN 3"/>
    <property type="match status" value="1"/>
</dbReference>
<feature type="coiled-coil region" evidence="4">
    <location>
        <begin position="362"/>
        <end position="389"/>
    </location>
</feature>
<dbReference type="InterPro" id="IPR003660">
    <property type="entry name" value="HAMP_dom"/>
</dbReference>
<feature type="domain" description="Methyl-accepting transducer" evidence="6">
    <location>
        <begin position="350"/>
        <end position="579"/>
    </location>
</feature>
<evidence type="ECO:0000256" key="2">
    <source>
        <dbReference type="ARBA" id="ARBA00029447"/>
    </source>
</evidence>
<feature type="domain" description="HAMP" evidence="7">
    <location>
        <begin position="211"/>
        <end position="264"/>
    </location>
</feature>
<name>A0ABV7I2L3_9HYPH</name>
<accession>A0ABV7I2L3</accession>
<dbReference type="PANTHER" id="PTHR43531">
    <property type="entry name" value="PROTEIN ICFG"/>
    <property type="match status" value="1"/>
</dbReference>
<dbReference type="EMBL" id="JBHRTG010000003">
    <property type="protein sequence ID" value="MFC3162426.1"/>
    <property type="molecule type" value="Genomic_DNA"/>
</dbReference>